<reference evidence="2" key="2">
    <citation type="submission" date="2020-05" db="UniProtKB">
        <authorList>
            <consortium name="EnsemblMetazoa"/>
        </authorList>
    </citation>
    <scope>IDENTIFICATION</scope>
    <source>
        <strain evidence="2">IAEA</strain>
    </source>
</reference>
<reference evidence="3" key="1">
    <citation type="submission" date="2014-03" db="EMBL/GenBank/DDBJ databases">
        <authorList>
            <person name="Aksoy S."/>
            <person name="Warren W."/>
            <person name="Wilson R.K."/>
        </authorList>
    </citation>
    <scope>NUCLEOTIDE SEQUENCE [LARGE SCALE GENOMIC DNA]</scope>
    <source>
        <strain evidence="3">IAEA</strain>
    </source>
</reference>
<evidence type="ECO:0000313" key="3">
    <source>
        <dbReference type="Proteomes" id="UP000092445"/>
    </source>
</evidence>
<name>A0A1B0AGM9_GLOPL</name>
<dbReference type="VEuPathDB" id="VectorBase:GPAI045103"/>
<accession>A0A1B0AGM9</accession>
<protein>
    <submittedName>
        <fullName evidence="2">Uncharacterized protein</fullName>
    </submittedName>
</protein>
<dbReference type="EnsemblMetazoa" id="GPAI045103-RA">
    <property type="protein sequence ID" value="GPAI045103-PA"/>
    <property type="gene ID" value="GPAI045103"/>
</dbReference>
<proteinExistence type="predicted"/>
<keyword evidence="1" id="KW-0812">Transmembrane</keyword>
<sequence>MLDATASRIANGKANSTSNANANVISIYIFVCGVLTVFLRLRSRQPQILIIIKIEAYMDCVFYTHTFTPLSITIYVTSSLWLLKNMVVKLYELLLSSLLLGLYHLSPILDCDRRSDVGLWMIGLNDCDA</sequence>
<keyword evidence="1" id="KW-0472">Membrane</keyword>
<dbReference type="AlphaFoldDB" id="A0A1B0AGM9"/>
<keyword evidence="1" id="KW-1133">Transmembrane helix</keyword>
<organism evidence="2 3">
    <name type="scientific">Glossina pallidipes</name>
    <name type="common">Tsetse fly</name>
    <dbReference type="NCBI Taxonomy" id="7398"/>
    <lineage>
        <taxon>Eukaryota</taxon>
        <taxon>Metazoa</taxon>
        <taxon>Ecdysozoa</taxon>
        <taxon>Arthropoda</taxon>
        <taxon>Hexapoda</taxon>
        <taxon>Insecta</taxon>
        <taxon>Pterygota</taxon>
        <taxon>Neoptera</taxon>
        <taxon>Endopterygota</taxon>
        <taxon>Diptera</taxon>
        <taxon>Brachycera</taxon>
        <taxon>Muscomorpha</taxon>
        <taxon>Hippoboscoidea</taxon>
        <taxon>Glossinidae</taxon>
        <taxon>Glossina</taxon>
    </lineage>
</organism>
<feature type="transmembrane region" description="Helical" evidence="1">
    <location>
        <begin position="20"/>
        <end position="39"/>
    </location>
</feature>
<keyword evidence="3" id="KW-1185">Reference proteome</keyword>
<evidence type="ECO:0000256" key="1">
    <source>
        <dbReference type="SAM" id="Phobius"/>
    </source>
</evidence>
<dbReference type="Proteomes" id="UP000092445">
    <property type="component" value="Unassembled WGS sequence"/>
</dbReference>
<evidence type="ECO:0000313" key="2">
    <source>
        <dbReference type="EnsemblMetazoa" id="GPAI045103-PA"/>
    </source>
</evidence>
<feature type="transmembrane region" description="Helical" evidence="1">
    <location>
        <begin position="60"/>
        <end position="82"/>
    </location>
</feature>